<accession>A0ACC1AWX2</accession>
<name>A0ACC1AWX2_9ROSI</name>
<dbReference type="EMBL" id="CM047904">
    <property type="protein sequence ID" value="KAJ0091147.1"/>
    <property type="molecule type" value="Genomic_DNA"/>
</dbReference>
<protein>
    <submittedName>
        <fullName evidence="1">Uncharacterized protein</fullName>
    </submittedName>
</protein>
<gene>
    <name evidence="1" type="ORF">Patl1_14744</name>
</gene>
<comment type="caution">
    <text evidence="1">The sequence shown here is derived from an EMBL/GenBank/DDBJ whole genome shotgun (WGS) entry which is preliminary data.</text>
</comment>
<sequence>MERLLLSALKWKMRLVTPLSFLGHIIRRLGLKEQSPLGMSPETSSSL</sequence>
<evidence type="ECO:0000313" key="1">
    <source>
        <dbReference type="EMBL" id="KAJ0091147.1"/>
    </source>
</evidence>
<organism evidence="1 2">
    <name type="scientific">Pistacia atlantica</name>
    <dbReference type="NCBI Taxonomy" id="434234"/>
    <lineage>
        <taxon>Eukaryota</taxon>
        <taxon>Viridiplantae</taxon>
        <taxon>Streptophyta</taxon>
        <taxon>Embryophyta</taxon>
        <taxon>Tracheophyta</taxon>
        <taxon>Spermatophyta</taxon>
        <taxon>Magnoliopsida</taxon>
        <taxon>eudicotyledons</taxon>
        <taxon>Gunneridae</taxon>
        <taxon>Pentapetalae</taxon>
        <taxon>rosids</taxon>
        <taxon>malvids</taxon>
        <taxon>Sapindales</taxon>
        <taxon>Anacardiaceae</taxon>
        <taxon>Pistacia</taxon>
    </lineage>
</organism>
<keyword evidence="2" id="KW-1185">Reference proteome</keyword>
<proteinExistence type="predicted"/>
<reference evidence="2" key="1">
    <citation type="journal article" date="2023" name="G3 (Bethesda)">
        <title>Genome assembly and association tests identify interacting loci associated with vigor, precocity, and sex in interspecific pistachio rootstocks.</title>
        <authorList>
            <person name="Palmer W."/>
            <person name="Jacygrad E."/>
            <person name="Sagayaradj S."/>
            <person name="Cavanaugh K."/>
            <person name="Han R."/>
            <person name="Bertier L."/>
            <person name="Beede B."/>
            <person name="Kafkas S."/>
            <person name="Golino D."/>
            <person name="Preece J."/>
            <person name="Michelmore R."/>
        </authorList>
    </citation>
    <scope>NUCLEOTIDE SEQUENCE [LARGE SCALE GENOMIC DNA]</scope>
</reference>
<dbReference type="Proteomes" id="UP001164250">
    <property type="component" value="Chromosome 8"/>
</dbReference>
<evidence type="ECO:0000313" key="2">
    <source>
        <dbReference type="Proteomes" id="UP001164250"/>
    </source>
</evidence>